<dbReference type="PANTHER" id="PTHR31157:SF1">
    <property type="entry name" value="SCP DOMAIN-CONTAINING PROTEIN"/>
    <property type="match status" value="1"/>
</dbReference>
<dbReference type="OrthoDB" id="7550377at2"/>
<protein>
    <recommendedName>
        <fullName evidence="3">Cysteine-rich secretory protein family</fullName>
    </recommendedName>
</protein>
<dbReference type="KEGG" id="fli:Fleli_0042"/>
<dbReference type="STRING" id="880071.Fleli_0042"/>
<accession>I4AF18</accession>
<dbReference type="InterPro" id="IPR035940">
    <property type="entry name" value="CAP_sf"/>
</dbReference>
<reference evidence="2" key="1">
    <citation type="submission" date="2012-06" db="EMBL/GenBank/DDBJ databases">
        <title>The complete genome of Flexibacter litoralis DSM 6794.</title>
        <authorList>
            <person name="Lucas S."/>
            <person name="Copeland A."/>
            <person name="Lapidus A."/>
            <person name="Glavina del Rio T."/>
            <person name="Dalin E."/>
            <person name="Tice H."/>
            <person name="Bruce D."/>
            <person name="Goodwin L."/>
            <person name="Pitluck S."/>
            <person name="Peters L."/>
            <person name="Ovchinnikova G."/>
            <person name="Lu M."/>
            <person name="Kyrpides N."/>
            <person name="Mavromatis K."/>
            <person name="Ivanova N."/>
            <person name="Brettin T."/>
            <person name="Detter J.C."/>
            <person name="Han C."/>
            <person name="Larimer F."/>
            <person name="Land M."/>
            <person name="Hauser L."/>
            <person name="Markowitz V."/>
            <person name="Cheng J.-F."/>
            <person name="Hugenholtz P."/>
            <person name="Woyke T."/>
            <person name="Wu D."/>
            <person name="Spring S."/>
            <person name="Lang E."/>
            <person name="Kopitz M."/>
            <person name="Brambilla E."/>
            <person name="Klenk H.-P."/>
            <person name="Eisen J.A."/>
        </authorList>
    </citation>
    <scope>NUCLEOTIDE SEQUENCE [LARGE SCALE GENOMIC DNA]</scope>
    <source>
        <strain evidence="2">ATCC 23117 / DSM 6794 / NBRC 15988 / NCIMB 1366 / Sio-4</strain>
    </source>
</reference>
<organism evidence="1 2">
    <name type="scientific">Bernardetia litoralis (strain ATCC 23117 / DSM 6794 / NBRC 15988 / NCIMB 1366 / Fx l1 / Sio-4)</name>
    <name type="common">Flexibacter litoralis</name>
    <dbReference type="NCBI Taxonomy" id="880071"/>
    <lineage>
        <taxon>Bacteria</taxon>
        <taxon>Pseudomonadati</taxon>
        <taxon>Bacteroidota</taxon>
        <taxon>Cytophagia</taxon>
        <taxon>Cytophagales</taxon>
        <taxon>Bernardetiaceae</taxon>
        <taxon>Bernardetia</taxon>
    </lineage>
</organism>
<dbReference type="HOGENOM" id="CLU_642140_0_0_10"/>
<dbReference type="PATRIC" id="fig|880071.3.peg.45"/>
<dbReference type="PANTHER" id="PTHR31157">
    <property type="entry name" value="SCP DOMAIN-CONTAINING PROTEIN"/>
    <property type="match status" value="1"/>
</dbReference>
<proteinExistence type="predicted"/>
<evidence type="ECO:0000313" key="2">
    <source>
        <dbReference type="Proteomes" id="UP000006054"/>
    </source>
</evidence>
<dbReference type="eggNOG" id="COG2340">
    <property type="taxonomic scope" value="Bacteria"/>
</dbReference>
<dbReference type="EMBL" id="CP003345">
    <property type="protein sequence ID" value="AFM02553.1"/>
    <property type="molecule type" value="Genomic_DNA"/>
</dbReference>
<dbReference type="Gene3D" id="3.40.33.10">
    <property type="entry name" value="CAP"/>
    <property type="match status" value="1"/>
</dbReference>
<dbReference type="CDD" id="cd05379">
    <property type="entry name" value="CAP_bacterial"/>
    <property type="match status" value="1"/>
</dbReference>
<dbReference type="Proteomes" id="UP000006054">
    <property type="component" value="Chromosome"/>
</dbReference>
<name>I4AF18_BERLS</name>
<gene>
    <name evidence="1" type="ordered locus">Fleli_0042</name>
</gene>
<dbReference type="RefSeq" id="WP_014796022.1">
    <property type="nucleotide sequence ID" value="NC_018018.1"/>
</dbReference>
<evidence type="ECO:0008006" key="3">
    <source>
        <dbReference type="Google" id="ProtNLM"/>
    </source>
</evidence>
<keyword evidence="2" id="KW-1185">Reference proteome</keyword>
<dbReference type="AlphaFoldDB" id="I4AF18"/>
<evidence type="ECO:0000313" key="1">
    <source>
        <dbReference type="EMBL" id="AFM02553.1"/>
    </source>
</evidence>
<sequence precursor="true">MKKSTLFIGFILFIVFFNLSKSSFAQCDEFKKWIPEWKNQKYNSANTAQNTDYLNKEEQQFYYFLNLMRLNPPLFAETFLDKCTDWNSVNTLGYVVMFGEDTKKLAAELKRMRPLSVISPMREECILATCYNKNETCETFQVSGTSSSMYYENTGMRLLMSILKSQSNNQAKQILLSNKTDYFGISILPTLKKGETSARITKFDKKVLEIKENQSTDQTIEDYTESVIESNQNLGIKSYHTEFKEIVPEWKNSKYNIAYTAQNTNYLTENEKLVYYYLNLARLNPSLFAETFIRKYTKWNSYENLSLSDYYTGSLYKTMKKMKPVGVLSPEKYLFESAKCHAISSGKKGYVGHTRLSNSGCKSNFSGECCSYGQFDALEIVMQLLIDSGVPSLGHRKICLSGNYTILGTSIQPHKTYRFNSVLDFGR</sequence>